<dbReference type="PANTHER" id="PTHR11673">
    <property type="entry name" value="TRANSLATION INITIATION FACTOR 5A FAMILY MEMBER"/>
    <property type="match status" value="1"/>
</dbReference>
<dbReference type="GO" id="GO:0003723">
    <property type="term" value="F:RNA binding"/>
    <property type="evidence" value="ECO:0007669"/>
    <property type="project" value="UniProtKB-KW"/>
</dbReference>
<keyword evidence="6 8" id="KW-0648">Protein biosynthesis</keyword>
<protein>
    <recommendedName>
        <fullName evidence="8">Eukaryotic translation initiation factor 5A</fullName>
        <shortName evidence="8">eIF-5A</shortName>
    </recommendedName>
</protein>
<dbReference type="InterPro" id="IPR001884">
    <property type="entry name" value="IF5A-like"/>
</dbReference>
<dbReference type="GO" id="GO:0005737">
    <property type="term" value="C:cytoplasm"/>
    <property type="evidence" value="ECO:0007669"/>
    <property type="project" value="UniProtKB-SubCell"/>
</dbReference>
<keyword evidence="10" id="KW-0396">Initiation factor</keyword>
<comment type="PTM">
    <text evidence="8">eIF-5A seems to be the only eukaryotic protein to have a hypusine residue which is a post-translational modification of a lysine by the addition of a butylamino group.</text>
</comment>
<dbReference type="InterPro" id="IPR020189">
    <property type="entry name" value="IF5A_C"/>
</dbReference>
<keyword evidence="11" id="KW-1185">Reference proteome</keyword>
<evidence type="ECO:0000259" key="9">
    <source>
        <dbReference type="SMART" id="SM01376"/>
    </source>
</evidence>
<dbReference type="InterPro" id="IPR008991">
    <property type="entry name" value="Translation_prot_SH3-like_sf"/>
</dbReference>
<dbReference type="InterPro" id="IPR014722">
    <property type="entry name" value="Rib_uL2_dom2"/>
</dbReference>
<comment type="function">
    <text evidence="8">Translation factor that promotes translation elongation and termination, particularly upon ribosome stalling at specific amino acid sequence contexts. Binds between the exit (E) and peptidyl (P) site of the ribosome and promotes rescue of stalled ribosome: specifically required for efficient translation of polyproline-containing peptides as well as other motifs that stall the ribosome. Acts as ribosome quality control (RQC) cofactor by joining the RQC complex to facilitate peptidyl transfer during CAT tailing step.</text>
</comment>
<keyword evidence="7 8" id="KW-0385">Hypusine</keyword>
<dbReference type="PROSITE" id="PS00302">
    <property type="entry name" value="IF5A_HYPUSINE"/>
    <property type="match status" value="1"/>
</dbReference>
<evidence type="ECO:0000256" key="8">
    <source>
        <dbReference type="RuleBase" id="RU362005"/>
    </source>
</evidence>
<dbReference type="InterPro" id="IPR019769">
    <property type="entry name" value="Trans_elong_IF5A_hypusine_site"/>
</dbReference>
<evidence type="ECO:0000256" key="4">
    <source>
        <dbReference type="ARBA" id="ARBA00022768"/>
    </source>
</evidence>
<dbReference type="AlphaFoldDB" id="A0A9Q1BEJ2"/>
<dbReference type="OrthoDB" id="9975114at2759"/>
<dbReference type="CDD" id="cd04468">
    <property type="entry name" value="S1_eIF5A"/>
    <property type="match status" value="1"/>
</dbReference>
<keyword evidence="5" id="KW-0694">RNA-binding</keyword>
<dbReference type="InterPro" id="IPR012340">
    <property type="entry name" value="NA-bd_OB-fold"/>
</dbReference>
<keyword evidence="3" id="KW-0963">Cytoplasm</keyword>
<evidence type="ECO:0000256" key="6">
    <source>
        <dbReference type="ARBA" id="ARBA00022917"/>
    </source>
</evidence>
<dbReference type="Gene3D" id="2.40.50.140">
    <property type="entry name" value="Nucleic acid-binding proteins"/>
    <property type="match status" value="1"/>
</dbReference>
<dbReference type="NCBIfam" id="TIGR00037">
    <property type="entry name" value="eIF_5A"/>
    <property type="match status" value="1"/>
</dbReference>
<sequence>MDEDFAEGDAGASESYPQQCSALRKNGYVLIKGRPCKIVEMSTSKTGKHGHAKVHLVGIDIFTQKKYEDICPSTHNMNVPNVTRNDLQLVDINEDFLSLMADDGNVREDIKLPNNDLGKEIKQRFENDEQLLVTILCAMKEEAAIGLKTMQQKGTDE</sequence>
<comment type="similarity">
    <text evidence="2 8">Belongs to the eIF-5A family.</text>
</comment>
<feature type="domain" description="Translation initiation factor 5A C-terminal" evidence="9">
    <location>
        <begin position="81"/>
        <end position="148"/>
    </location>
</feature>
<evidence type="ECO:0000256" key="7">
    <source>
        <dbReference type="ARBA" id="ARBA00023071"/>
    </source>
</evidence>
<proteinExistence type="inferred from homology"/>
<comment type="subcellular location">
    <subcellularLocation>
        <location evidence="1">Cytoplasm</location>
    </subcellularLocation>
</comment>
<keyword evidence="4" id="KW-0251">Elongation factor</keyword>
<dbReference type="EMBL" id="JAIZAY010000021">
    <property type="protein sequence ID" value="KAJ8021707.1"/>
    <property type="molecule type" value="Genomic_DNA"/>
</dbReference>
<name>A0A9Q1BEJ2_HOLLE</name>
<dbReference type="InterPro" id="IPR048670">
    <property type="entry name" value="IF5A-like_N"/>
</dbReference>
<dbReference type="GO" id="GO:0045901">
    <property type="term" value="P:positive regulation of translational elongation"/>
    <property type="evidence" value="ECO:0007669"/>
    <property type="project" value="UniProtKB-UniRule"/>
</dbReference>
<dbReference type="FunFam" id="2.40.50.140:FF:000034">
    <property type="entry name" value="Eukaryotic translation initiation factor 5A"/>
    <property type="match status" value="1"/>
</dbReference>
<dbReference type="SMART" id="SM01376">
    <property type="entry name" value="eIF-5a"/>
    <property type="match status" value="1"/>
</dbReference>
<dbReference type="SUPFAM" id="SSF50249">
    <property type="entry name" value="Nucleic acid-binding proteins"/>
    <property type="match status" value="1"/>
</dbReference>
<comment type="caution">
    <text evidence="10">The sequence shown here is derived from an EMBL/GenBank/DDBJ whole genome shotgun (WGS) entry which is preliminary data.</text>
</comment>
<reference evidence="10" key="1">
    <citation type="submission" date="2021-10" db="EMBL/GenBank/DDBJ databases">
        <title>Tropical sea cucumber genome reveals ecological adaptation and Cuvierian tubules defense mechanism.</title>
        <authorList>
            <person name="Chen T."/>
        </authorList>
    </citation>
    <scope>NUCLEOTIDE SEQUENCE</scope>
    <source>
        <strain evidence="10">Nanhai2018</strain>
        <tissue evidence="10">Muscle</tissue>
    </source>
</reference>
<organism evidence="10 11">
    <name type="scientific">Holothuria leucospilota</name>
    <name type="common">Black long sea cucumber</name>
    <name type="synonym">Mertensiothuria leucospilota</name>
    <dbReference type="NCBI Taxonomy" id="206669"/>
    <lineage>
        <taxon>Eukaryota</taxon>
        <taxon>Metazoa</taxon>
        <taxon>Echinodermata</taxon>
        <taxon>Eleutherozoa</taxon>
        <taxon>Echinozoa</taxon>
        <taxon>Holothuroidea</taxon>
        <taxon>Aspidochirotacea</taxon>
        <taxon>Aspidochirotida</taxon>
        <taxon>Holothuriidae</taxon>
        <taxon>Holothuria</taxon>
    </lineage>
</organism>
<accession>A0A9Q1BEJ2</accession>
<dbReference type="GO" id="GO:0003743">
    <property type="term" value="F:translation initiation factor activity"/>
    <property type="evidence" value="ECO:0007669"/>
    <property type="project" value="UniProtKB-KW"/>
</dbReference>
<dbReference type="FunFam" id="2.30.30.30:FF:000007">
    <property type="entry name" value="Eukaryotic translation initiation factor 5A"/>
    <property type="match status" value="1"/>
</dbReference>
<dbReference type="GO" id="GO:0045905">
    <property type="term" value="P:positive regulation of translational termination"/>
    <property type="evidence" value="ECO:0007669"/>
    <property type="project" value="UniProtKB-UniRule"/>
</dbReference>
<evidence type="ECO:0000256" key="2">
    <source>
        <dbReference type="ARBA" id="ARBA00006016"/>
    </source>
</evidence>
<dbReference type="SUPFAM" id="SSF50104">
    <property type="entry name" value="Translation proteins SH3-like domain"/>
    <property type="match status" value="1"/>
</dbReference>
<dbReference type="Proteomes" id="UP001152320">
    <property type="component" value="Chromosome 21"/>
</dbReference>
<dbReference type="Gene3D" id="2.30.30.30">
    <property type="match status" value="1"/>
</dbReference>
<evidence type="ECO:0000256" key="1">
    <source>
        <dbReference type="ARBA" id="ARBA00004496"/>
    </source>
</evidence>
<dbReference type="Pfam" id="PF21485">
    <property type="entry name" value="IF5A-like_N"/>
    <property type="match status" value="1"/>
</dbReference>
<dbReference type="PIRSF" id="PIRSF003025">
    <property type="entry name" value="eIF5A"/>
    <property type="match status" value="1"/>
</dbReference>
<evidence type="ECO:0000256" key="5">
    <source>
        <dbReference type="ARBA" id="ARBA00022884"/>
    </source>
</evidence>
<evidence type="ECO:0000313" key="11">
    <source>
        <dbReference type="Proteomes" id="UP001152320"/>
    </source>
</evidence>
<dbReference type="Pfam" id="PF01287">
    <property type="entry name" value="eIF-5a"/>
    <property type="match status" value="1"/>
</dbReference>
<dbReference type="GO" id="GO:0003746">
    <property type="term" value="F:translation elongation factor activity"/>
    <property type="evidence" value="ECO:0007669"/>
    <property type="project" value="UniProtKB-UniRule"/>
</dbReference>
<evidence type="ECO:0000313" key="10">
    <source>
        <dbReference type="EMBL" id="KAJ8021707.1"/>
    </source>
</evidence>
<evidence type="ECO:0000256" key="3">
    <source>
        <dbReference type="ARBA" id="ARBA00022490"/>
    </source>
</evidence>
<dbReference type="GO" id="GO:0043022">
    <property type="term" value="F:ribosome binding"/>
    <property type="evidence" value="ECO:0007669"/>
    <property type="project" value="UniProtKB-UniRule"/>
</dbReference>
<gene>
    <name evidence="10" type="ORF">HOLleu_38986</name>
</gene>